<dbReference type="Pfam" id="PF05926">
    <property type="entry name" value="Phage_GPL"/>
    <property type="match status" value="1"/>
</dbReference>
<accession>A0A6J5S373</accession>
<sequence>MNSYTGKPELTALADIENNGFFPNLAISDFVSIYRIPSELDNPVVLDRLMLAMLEVNDQLIGVQQALLALGYADLDAYSSVYSQTINGIETVFSQYQRAVFSYGKALVLQQVKTMNRKAEAENLAKESQETEAYWLKQSGLAVQWFFNKFLHDSETNTTPTASGNFSAAVI</sequence>
<dbReference type="GO" id="GO:0019069">
    <property type="term" value="P:viral capsid assembly"/>
    <property type="evidence" value="ECO:0007669"/>
    <property type="project" value="InterPro"/>
</dbReference>
<gene>
    <name evidence="1" type="ORF">UFOVP1367_8</name>
</gene>
<dbReference type="Proteomes" id="UP001641549">
    <property type="component" value="Chromosome UFOv-RH-23may17-C8087"/>
</dbReference>
<proteinExistence type="predicted"/>
<name>A0A6J5S373_9CAUD</name>
<organism evidence="1 2">
    <name type="scientific">uncultured Caudovirales phage</name>
    <dbReference type="NCBI Taxonomy" id="2100421"/>
    <lineage>
        <taxon>Viruses</taxon>
        <taxon>Duplodnaviria</taxon>
        <taxon>Heunggongvirae</taxon>
        <taxon>Uroviricota</taxon>
        <taxon>Caudoviricetes</taxon>
        <taxon>Peduoviridae</taxon>
        <taxon>Maltschvirus</taxon>
        <taxon>Maltschvirus maltsch</taxon>
    </lineage>
</organism>
<evidence type="ECO:0000313" key="1">
    <source>
        <dbReference type="EMBL" id="CAB4202328.1"/>
    </source>
</evidence>
<dbReference type="EMBL" id="LR797314">
    <property type="protein sequence ID" value="CAB4202328.1"/>
    <property type="molecule type" value="Genomic_DNA"/>
</dbReference>
<reference evidence="1" key="1">
    <citation type="submission" date="2020-05" db="EMBL/GenBank/DDBJ databases">
        <authorList>
            <person name="Chiriac C."/>
            <person name="Salcher M."/>
            <person name="Ghai R."/>
            <person name="Kavagutti S V."/>
        </authorList>
    </citation>
    <scope>NUCLEOTIDE SEQUENCE [LARGE SCALE GENOMIC DNA]</scope>
</reference>
<evidence type="ECO:0000313" key="2">
    <source>
        <dbReference type="Proteomes" id="UP001641549"/>
    </source>
</evidence>
<keyword evidence="2" id="KW-1185">Reference proteome</keyword>
<dbReference type="InterPro" id="IPR009225">
    <property type="entry name" value="Phage_head_completion_GpL"/>
</dbReference>
<protein>
    <submittedName>
        <fullName evidence="1">Bacteriophage head completion protein GpL</fullName>
    </submittedName>
</protein>